<comment type="caution">
    <text evidence="9">The sequence shown here is derived from an EMBL/GenBank/DDBJ whole genome shotgun (WGS) entry which is preliminary data.</text>
</comment>
<evidence type="ECO:0000256" key="2">
    <source>
        <dbReference type="ARBA" id="ARBA00022605"/>
    </source>
</evidence>
<dbReference type="InterPro" id="IPR005715">
    <property type="entry name" value="Glu_5kinase/COase_Synthase"/>
</dbReference>
<evidence type="ECO:0000256" key="4">
    <source>
        <dbReference type="ARBA" id="ARBA00022679"/>
    </source>
</evidence>
<keyword evidence="5" id="KW-0547">Nucleotide-binding</keyword>
<feature type="domain" description="Aspartate/glutamate/uridylate kinase" evidence="8">
    <location>
        <begin position="4"/>
        <end position="232"/>
    </location>
</feature>
<dbReference type="InterPro" id="IPR001057">
    <property type="entry name" value="Glu/AcGlu_kinase"/>
</dbReference>
<keyword evidence="6" id="KW-0418">Kinase</keyword>
<dbReference type="GO" id="GO:0004349">
    <property type="term" value="F:glutamate 5-kinase activity"/>
    <property type="evidence" value="ECO:0007669"/>
    <property type="project" value="InterPro"/>
</dbReference>
<evidence type="ECO:0000256" key="6">
    <source>
        <dbReference type="ARBA" id="ARBA00022777"/>
    </source>
</evidence>
<dbReference type="FunFam" id="3.40.1160.10:FF:000018">
    <property type="entry name" value="Glutamate 5-kinase"/>
    <property type="match status" value="1"/>
</dbReference>
<dbReference type="EMBL" id="LAZR01065202">
    <property type="protein sequence ID" value="KKK56019.1"/>
    <property type="molecule type" value="Genomic_DNA"/>
</dbReference>
<evidence type="ECO:0000256" key="1">
    <source>
        <dbReference type="ARBA" id="ARBA00022490"/>
    </source>
</evidence>
<feature type="non-terminal residue" evidence="9">
    <location>
        <position position="261"/>
    </location>
</feature>
<dbReference type="GO" id="GO:0005829">
    <property type="term" value="C:cytosol"/>
    <property type="evidence" value="ECO:0007669"/>
    <property type="project" value="TreeGrafter"/>
</dbReference>
<dbReference type="PIRSF" id="PIRSF000729">
    <property type="entry name" value="GK"/>
    <property type="match status" value="1"/>
</dbReference>
<name>A0A0F8YPE2_9ZZZZ</name>
<proteinExistence type="inferred from homology"/>
<dbReference type="PANTHER" id="PTHR43654:SF1">
    <property type="entry name" value="ISOPENTENYL PHOSPHATE KINASE"/>
    <property type="match status" value="1"/>
</dbReference>
<dbReference type="GO" id="GO:0005524">
    <property type="term" value="F:ATP binding"/>
    <property type="evidence" value="ECO:0007669"/>
    <property type="project" value="UniProtKB-KW"/>
</dbReference>
<evidence type="ECO:0000313" key="9">
    <source>
        <dbReference type="EMBL" id="KKK56019.1"/>
    </source>
</evidence>
<dbReference type="Gene3D" id="3.40.1160.10">
    <property type="entry name" value="Acetylglutamate kinase-like"/>
    <property type="match status" value="1"/>
</dbReference>
<evidence type="ECO:0000256" key="5">
    <source>
        <dbReference type="ARBA" id="ARBA00022741"/>
    </source>
</evidence>
<evidence type="ECO:0000256" key="3">
    <source>
        <dbReference type="ARBA" id="ARBA00022650"/>
    </source>
</evidence>
<dbReference type="HAMAP" id="MF_00456">
    <property type="entry name" value="ProB"/>
    <property type="match status" value="1"/>
</dbReference>
<dbReference type="GO" id="GO:0008652">
    <property type="term" value="P:amino acid biosynthetic process"/>
    <property type="evidence" value="ECO:0007669"/>
    <property type="project" value="UniProtKB-KW"/>
</dbReference>
<organism evidence="9">
    <name type="scientific">marine sediment metagenome</name>
    <dbReference type="NCBI Taxonomy" id="412755"/>
    <lineage>
        <taxon>unclassified sequences</taxon>
        <taxon>metagenomes</taxon>
        <taxon>ecological metagenomes</taxon>
    </lineage>
</organism>
<accession>A0A0F8YPE2</accession>
<dbReference type="InterPro" id="IPR041739">
    <property type="entry name" value="G5K_ProB"/>
</dbReference>
<keyword evidence="2" id="KW-0028">Amino-acid biosynthesis</keyword>
<dbReference type="InterPro" id="IPR011529">
    <property type="entry name" value="Glu_5kinase"/>
</dbReference>
<keyword evidence="7" id="KW-0067">ATP-binding</keyword>
<sequence length="261" mass="27540">MAISVVKVGSTLVADERGDVREEVLRGMCEQIAGLRASGESIVLVTSGAIARGMCLMGTPVRPSAMEDLQAASAVGQGPLYRAYAELLDDRGVQSAQVLLTFFDMSARLQYLNARRTLGRLLEWGVVPIINENDTTATDEISFGDNDILAAQVAILIQADLLVVLSDVDALYTADPQENPDAARVSEVHEPGELEGYEIGMSSSHLGSGGMRSKVLAAEMTTSAGIPVVICNGTRPGTLVGAVAGRPEGTRFHPRESPVSS</sequence>
<reference evidence="9" key="1">
    <citation type="journal article" date="2015" name="Nature">
        <title>Complex archaea that bridge the gap between prokaryotes and eukaryotes.</title>
        <authorList>
            <person name="Spang A."/>
            <person name="Saw J.H."/>
            <person name="Jorgensen S.L."/>
            <person name="Zaremba-Niedzwiedzka K."/>
            <person name="Martijn J."/>
            <person name="Lind A.E."/>
            <person name="van Eijk R."/>
            <person name="Schleper C."/>
            <person name="Guy L."/>
            <person name="Ettema T.J."/>
        </authorList>
    </citation>
    <scope>NUCLEOTIDE SEQUENCE</scope>
</reference>
<evidence type="ECO:0000259" key="8">
    <source>
        <dbReference type="Pfam" id="PF00696"/>
    </source>
</evidence>
<dbReference type="CDD" id="cd04242">
    <property type="entry name" value="AAK_G5K_ProB"/>
    <property type="match status" value="1"/>
</dbReference>
<keyword evidence="3" id="KW-0641">Proline biosynthesis</keyword>
<dbReference type="NCBIfam" id="TIGR01027">
    <property type="entry name" value="proB"/>
    <property type="match status" value="1"/>
</dbReference>
<dbReference type="PRINTS" id="PR00474">
    <property type="entry name" value="GLU5KINASE"/>
</dbReference>
<protein>
    <recommendedName>
        <fullName evidence="8">Aspartate/glutamate/uridylate kinase domain-containing protein</fullName>
    </recommendedName>
</protein>
<dbReference type="PANTHER" id="PTHR43654">
    <property type="entry name" value="GLUTAMATE 5-KINASE"/>
    <property type="match status" value="1"/>
</dbReference>
<dbReference type="SUPFAM" id="SSF53633">
    <property type="entry name" value="Carbamate kinase-like"/>
    <property type="match status" value="1"/>
</dbReference>
<evidence type="ECO:0000256" key="7">
    <source>
        <dbReference type="ARBA" id="ARBA00022840"/>
    </source>
</evidence>
<keyword evidence="4" id="KW-0808">Transferase</keyword>
<dbReference type="AlphaFoldDB" id="A0A0F8YPE2"/>
<dbReference type="InterPro" id="IPR036393">
    <property type="entry name" value="AceGlu_kinase-like_sf"/>
</dbReference>
<keyword evidence="1" id="KW-0963">Cytoplasm</keyword>
<gene>
    <name evidence="9" type="ORF">LCGC14_3068740</name>
</gene>
<dbReference type="InterPro" id="IPR001048">
    <property type="entry name" value="Asp/Glu/Uridylate_kinase"/>
</dbReference>
<dbReference type="Pfam" id="PF00696">
    <property type="entry name" value="AA_kinase"/>
    <property type="match status" value="1"/>
</dbReference>